<feature type="region of interest" description="Disordered" evidence="1">
    <location>
        <begin position="137"/>
        <end position="160"/>
    </location>
</feature>
<evidence type="ECO:0000256" key="1">
    <source>
        <dbReference type="SAM" id="MobiDB-lite"/>
    </source>
</evidence>
<keyword evidence="3" id="KW-1185">Reference proteome</keyword>
<evidence type="ECO:0000313" key="3">
    <source>
        <dbReference type="Proteomes" id="UP000005801"/>
    </source>
</evidence>
<reference evidence="2 3" key="1">
    <citation type="submission" date="2007-06" db="EMBL/GenBank/DDBJ databases">
        <authorList>
            <person name="Shimkets L."/>
            <person name="Ferriera S."/>
            <person name="Johnson J."/>
            <person name="Kravitz S."/>
            <person name="Beeson K."/>
            <person name="Sutton G."/>
            <person name="Rogers Y.-H."/>
            <person name="Friedman R."/>
            <person name="Frazier M."/>
            <person name="Venter J.C."/>
        </authorList>
    </citation>
    <scope>NUCLEOTIDE SEQUENCE [LARGE SCALE GENOMIC DNA]</scope>
    <source>
        <strain evidence="2 3">SIR-1</strain>
    </source>
</reference>
<name>A6G465_9BACT</name>
<feature type="region of interest" description="Disordered" evidence="1">
    <location>
        <begin position="17"/>
        <end position="96"/>
    </location>
</feature>
<organism evidence="2 3">
    <name type="scientific">Plesiocystis pacifica SIR-1</name>
    <dbReference type="NCBI Taxonomy" id="391625"/>
    <lineage>
        <taxon>Bacteria</taxon>
        <taxon>Pseudomonadati</taxon>
        <taxon>Myxococcota</taxon>
        <taxon>Polyangia</taxon>
        <taxon>Nannocystales</taxon>
        <taxon>Nannocystaceae</taxon>
        <taxon>Plesiocystis</taxon>
    </lineage>
</organism>
<comment type="caution">
    <text evidence="2">The sequence shown here is derived from an EMBL/GenBank/DDBJ whole genome shotgun (WGS) entry which is preliminary data.</text>
</comment>
<proteinExistence type="predicted"/>
<protein>
    <submittedName>
        <fullName evidence="2">Uncharacterized protein</fullName>
    </submittedName>
</protein>
<sequence>MGLGFVGACTLACSDAAAPTEDEGADEVGQTDSSTDTETETETGESSSTETETETESSSETETDTETGTESDTDTDESSSETQAPPCNNTVVVTGYWPPTNEMLRPWSQNPDQNPEGWMGANWHDHGYDVYAFFPEFPPDGDPTNDELGDPGAVGSPESDLQVDYQDTSQDFWAIVDEYAPAILITTSRGGEIGWELEAVEGGHAAGGPQPALDWYPDGYGEVIFPTQDSIEARSWAGISTYRQGDQLPSQLPLEAILDATAALNLTTVAIDQETSGNFLSGFMGLHGLLYNLEAEDNLAAGHIHVGFGLPVDDARALIETTLDVVLEAHPLDCEP</sequence>
<feature type="compositionally biased region" description="Acidic residues" evidence="1">
    <location>
        <begin position="51"/>
        <end position="79"/>
    </location>
</feature>
<dbReference type="Proteomes" id="UP000005801">
    <property type="component" value="Unassembled WGS sequence"/>
</dbReference>
<evidence type="ECO:0000313" key="2">
    <source>
        <dbReference type="EMBL" id="EDM79388.1"/>
    </source>
</evidence>
<dbReference type="Gene3D" id="3.40.630.20">
    <property type="entry name" value="Peptidase C15, pyroglutamyl peptidase I-like"/>
    <property type="match status" value="1"/>
</dbReference>
<dbReference type="STRING" id="391625.PPSIR1_02506"/>
<dbReference type="EMBL" id="ABCS01000020">
    <property type="protein sequence ID" value="EDM79388.1"/>
    <property type="molecule type" value="Genomic_DNA"/>
</dbReference>
<gene>
    <name evidence="2" type="ORF">PPSIR1_02506</name>
</gene>
<dbReference type="AlphaFoldDB" id="A6G465"/>
<accession>A6G465</accession>
<feature type="compositionally biased region" description="Polar residues" evidence="1">
    <location>
        <begin position="83"/>
        <end position="92"/>
    </location>
</feature>
<dbReference type="InterPro" id="IPR036440">
    <property type="entry name" value="Peptidase_C15-like_sf"/>
</dbReference>